<organism evidence="2 3">
    <name type="scientific">Mycena sanguinolenta</name>
    <dbReference type="NCBI Taxonomy" id="230812"/>
    <lineage>
        <taxon>Eukaryota</taxon>
        <taxon>Fungi</taxon>
        <taxon>Dikarya</taxon>
        <taxon>Basidiomycota</taxon>
        <taxon>Agaricomycotina</taxon>
        <taxon>Agaricomycetes</taxon>
        <taxon>Agaricomycetidae</taxon>
        <taxon>Agaricales</taxon>
        <taxon>Marasmiineae</taxon>
        <taxon>Mycenaceae</taxon>
        <taxon>Mycena</taxon>
    </lineage>
</organism>
<evidence type="ECO:0000259" key="1">
    <source>
        <dbReference type="Pfam" id="PF20149"/>
    </source>
</evidence>
<keyword evidence="3" id="KW-1185">Reference proteome</keyword>
<evidence type="ECO:0000313" key="2">
    <source>
        <dbReference type="EMBL" id="KAF7378420.1"/>
    </source>
</evidence>
<protein>
    <recommendedName>
        <fullName evidence="1">DUF6532 domain-containing protein</fullName>
    </recommendedName>
</protein>
<accession>A0A8H6ZG94</accession>
<dbReference type="Pfam" id="PF20149">
    <property type="entry name" value="DUF6532"/>
    <property type="match status" value="1"/>
</dbReference>
<dbReference type="Proteomes" id="UP000623467">
    <property type="component" value="Unassembled WGS sequence"/>
</dbReference>
<evidence type="ECO:0000313" key="3">
    <source>
        <dbReference type="Proteomes" id="UP000623467"/>
    </source>
</evidence>
<sequence>MICRHPIFQKLFNATFFAKKGINRRSYYFAGLELLPLETLGLLMDAIVCGIDRWKSGRHEMVAFDAEVYRPVHAQSMAFLNKWVDEYRSAVHPVDLAKECRREILANARKLIEEPAAPVPTSRTMFPLHVFSKSSQ</sequence>
<dbReference type="EMBL" id="JACAZH010000001">
    <property type="protein sequence ID" value="KAF7378420.1"/>
    <property type="molecule type" value="Genomic_DNA"/>
</dbReference>
<reference evidence="2" key="1">
    <citation type="submission" date="2020-05" db="EMBL/GenBank/DDBJ databases">
        <title>Mycena genomes resolve the evolution of fungal bioluminescence.</title>
        <authorList>
            <person name="Tsai I.J."/>
        </authorList>
    </citation>
    <scope>NUCLEOTIDE SEQUENCE</scope>
    <source>
        <strain evidence="2">160909Yilan</strain>
    </source>
</reference>
<comment type="caution">
    <text evidence="2">The sequence shown here is derived from an EMBL/GenBank/DDBJ whole genome shotgun (WGS) entry which is preliminary data.</text>
</comment>
<name>A0A8H6ZG94_9AGAR</name>
<dbReference type="OrthoDB" id="3064017at2759"/>
<gene>
    <name evidence="2" type="ORF">MSAN_00268600</name>
</gene>
<proteinExistence type="predicted"/>
<feature type="domain" description="DUF6532" evidence="1">
    <location>
        <begin position="2"/>
        <end position="83"/>
    </location>
</feature>
<dbReference type="InterPro" id="IPR045341">
    <property type="entry name" value="DUF6532"/>
</dbReference>
<dbReference type="AlphaFoldDB" id="A0A8H6ZG94"/>